<dbReference type="PROSITE" id="PS00901">
    <property type="entry name" value="CYS_SYNTHASE"/>
    <property type="match status" value="1"/>
</dbReference>
<dbReference type="RefSeq" id="WP_230740400.1">
    <property type="nucleotide sequence ID" value="NZ_JAJNDB010000010.1"/>
</dbReference>
<organism evidence="4 5">
    <name type="scientific">Actinomycetospora endophytica</name>
    <dbReference type="NCBI Taxonomy" id="2291215"/>
    <lineage>
        <taxon>Bacteria</taxon>
        <taxon>Bacillati</taxon>
        <taxon>Actinomycetota</taxon>
        <taxon>Actinomycetes</taxon>
        <taxon>Pseudonocardiales</taxon>
        <taxon>Pseudonocardiaceae</taxon>
        <taxon>Actinomycetospora</taxon>
    </lineage>
</organism>
<keyword evidence="2" id="KW-0663">Pyridoxal phosphate</keyword>
<comment type="caution">
    <text evidence="4">The sequence shown here is derived from an EMBL/GenBank/DDBJ whole genome shotgun (WGS) entry which is preliminary data.</text>
</comment>
<gene>
    <name evidence="4" type="ORF">LQ327_31645</name>
</gene>
<proteinExistence type="predicted"/>
<dbReference type="PANTHER" id="PTHR10314">
    <property type="entry name" value="CYSTATHIONINE BETA-SYNTHASE"/>
    <property type="match status" value="1"/>
</dbReference>
<evidence type="ECO:0000313" key="5">
    <source>
        <dbReference type="Proteomes" id="UP001199469"/>
    </source>
</evidence>
<keyword evidence="5" id="KW-1185">Reference proteome</keyword>
<dbReference type="Gene3D" id="3.40.50.1100">
    <property type="match status" value="2"/>
</dbReference>
<comment type="cofactor">
    <cofactor evidence="1">
        <name>pyridoxal 5'-phosphate</name>
        <dbReference type="ChEBI" id="CHEBI:597326"/>
    </cofactor>
</comment>
<dbReference type="EMBL" id="JAJNDB010000010">
    <property type="protein sequence ID" value="MCD2197934.1"/>
    <property type="molecule type" value="Genomic_DNA"/>
</dbReference>
<evidence type="ECO:0000256" key="1">
    <source>
        <dbReference type="ARBA" id="ARBA00001933"/>
    </source>
</evidence>
<accession>A0ABS8PLS8</accession>
<dbReference type="SUPFAM" id="SSF53686">
    <property type="entry name" value="Tryptophan synthase beta subunit-like PLP-dependent enzymes"/>
    <property type="match status" value="1"/>
</dbReference>
<dbReference type="Proteomes" id="UP001199469">
    <property type="component" value="Unassembled WGS sequence"/>
</dbReference>
<reference evidence="4 5" key="1">
    <citation type="submission" date="2021-11" db="EMBL/GenBank/DDBJ databases">
        <title>Draft genome sequence of Actinomycetospora sp. SF1 isolated from the rhizosphere soil.</title>
        <authorList>
            <person name="Duangmal K."/>
            <person name="Chantavorakit T."/>
        </authorList>
    </citation>
    <scope>NUCLEOTIDE SEQUENCE [LARGE SCALE GENOMIC DNA]</scope>
    <source>
        <strain evidence="4 5">TBRC 5722</strain>
    </source>
</reference>
<feature type="domain" description="Tryptophan synthase beta chain-like PALP" evidence="3">
    <location>
        <begin position="10"/>
        <end position="302"/>
    </location>
</feature>
<dbReference type="CDD" id="cd01561">
    <property type="entry name" value="CBS_like"/>
    <property type="match status" value="1"/>
</dbReference>
<dbReference type="InterPro" id="IPR036052">
    <property type="entry name" value="TrpB-like_PALP_sf"/>
</dbReference>
<name>A0ABS8PLS8_9PSEU</name>
<evidence type="ECO:0000256" key="2">
    <source>
        <dbReference type="ARBA" id="ARBA00022898"/>
    </source>
</evidence>
<dbReference type="Pfam" id="PF00291">
    <property type="entry name" value="PALP"/>
    <property type="match status" value="1"/>
</dbReference>
<protein>
    <submittedName>
        <fullName evidence="4">Pyridoxal-phosphate dependent enzyme</fullName>
    </submittedName>
</protein>
<evidence type="ECO:0000259" key="3">
    <source>
        <dbReference type="Pfam" id="PF00291"/>
    </source>
</evidence>
<sequence>MTAADSLLSLVGGTPLVRLGRTAPEAEVHAKLEYLNPGGSVKDRAALAMVLDAEESGALPPGGTIVEGTSGNTGLGLAQVAAARGYSSLFVLPDKTAVEKLDALRAYGAEIVLTPAGLPREHPDHVVAYAARLAKETDGGWLADQYGNPANPDVHRRTTGPEIWEATAGRVTHLVSTIGTGGTITGTGEYLREVSGGRVQVVGADPETSLFSGGDGSPFAVEAAGHYWHPQTVDVGYPEVYRPDVVDRVLPIGDRESILTARALARTEGLLVGGSSGTAAAAALRVAREAGPDAVVVAILPDSGRAYLSKYHSEQWLRRQGFLDDDRPGTLASLVSTVVSVPVGTSVGEARMVLESSGHSALPVVLAGRSDRFPPAAGEVLALLLPDDLRGSPDAAVPVPAAPPVGIGTGETAAEALARLDPGVSVVHLVRDARLAGVVSVGALSRL</sequence>
<dbReference type="InterPro" id="IPR001216">
    <property type="entry name" value="P-phosphate_BS"/>
</dbReference>
<evidence type="ECO:0000313" key="4">
    <source>
        <dbReference type="EMBL" id="MCD2197934.1"/>
    </source>
</evidence>
<dbReference type="InterPro" id="IPR001926">
    <property type="entry name" value="TrpB-like_PALP"/>
</dbReference>
<dbReference type="InterPro" id="IPR050214">
    <property type="entry name" value="Cys_Synth/Cystath_Beta-Synth"/>
</dbReference>